<keyword evidence="1 2" id="KW-0728">SH3 domain</keyword>
<dbReference type="PROSITE" id="PS50002">
    <property type="entry name" value="SH3"/>
    <property type="match status" value="1"/>
</dbReference>
<sequence length="544" mass="60810">MNIDSFFIAAHVRVKDMATLIKDKSNVESDSENTNASDEEETGDSNSAVGGEDEEVDEISQSSENEKSDVSEDEEPCKEDENASLICKAMHSYNPGKKGYLMFEKGDEMKVIEKLDQNWIKVENRKQEVGLVPLNYVTFLREKHKTLENNISDASTKSGKDLWQNLKLAVKQSATTDVLNALGAMPSGFRISTLHKLLNENCMYTLECALAPKLSSSNLGYCHFSMDSSNETLQVTVAKVQRTIRLVACKSIPLAGAGVDVLSRHVYACLFDGSKIISNIHRVSAKWDSESPKLWSFATKSMFPTPCNEDANILIRSRNAHINLGVLFEVCISLYRTSSGEHKEMSCGWVFVKLFDAFGLQISSGTYNLKLQGGSPLEHGIAVDSSIGGTDSTNPLKAMVTRFRQPTLAVKISRPETRVKNEASVLPPTFIAAVSLVQFFWIYRQILAETLLKDKTDNQNAELIYSPVLSQFPSIASQSDLVDIMRTAWMEQIKSTKRSEKSKPEYLKRLFTAIFMDNMFIYNNINMPPYSTTTNIQVQQSRNE</sequence>
<dbReference type="Gene3D" id="2.30.30.40">
    <property type="entry name" value="SH3 Domains"/>
    <property type="match status" value="1"/>
</dbReference>
<evidence type="ECO:0000256" key="2">
    <source>
        <dbReference type="PROSITE-ProRule" id="PRU00192"/>
    </source>
</evidence>
<dbReference type="InterPro" id="IPR001452">
    <property type="entry name" value="SH3_domain"/>
</dbReference>
<dbReference type="PANTHER" id="PTHR15176:SF1">
    <property type="entry name" value="NEPHROCYSTIN-1"/>
    <property type="match status" value="1"/>
</dbReference>
<dbReference type="GO" id="GO:0005929">
    <property type="term" value="C:cilium"/>
    <property type="evidence" value="ECO:0007669"/>
    <property type="project" value="TreeGrafter"/>
</dbReference>
<evidence type="ECO:0000256" key="1">
    <source>
        <dbReference type="ARBA" id="ARBA00022443"/>
    </source>
</evidence>
<reference evidence="6" key="1">
    <citation type="submission" date="2011-05" db="EMBL/GenBank/DDBJ databases">
        <authorList>
            <person name="Richards S.R."/>
            <person name="Qu J."/>
            <person name="Jiang H."/>
            <person name="Jhangiani S.N."/>
            <person name="Agravi P."/>
            <person name="Goodspeed R."/>
            <person name="Gross S."/>
            <person name="Mandapat C."/>
            <person name="Jackson L."/>
            <person name="Mathew T."/>
            <person name="Pu L."/>
            <person name="Thornton R."/>
            <person name="Saada N."/>
            <person name="Wilczek-Boney K.B."/>
            <person name="Lee S."/>
            <person name="Kovar C."/>
            <person name="Wu Y."/>
            <person name="Scherer S.E."/>
            <person name="Worley K.C."/>
            <person name="Muzny D.M."/>
            <person name="Gibbs R."/>
        </authorList>
    </citation>
    <scope>NUCLEOTIDE SEQUENCE</scope>
    <source>
        <strain evidence="6">Brora</strain>
    </source>
</reference>
<organism evidence="5 6">
    <name type="scientific">Strigamia maritima</name>
    <name type="common">European centipede</name>
    <name type="synonym">Geophilus maritimus</name>
    <dbReference type="NCBI Taxonomy" id="126957"/>
    <lineage>
        <taxon>Eukaryota</taxon>
        <taxon>Metazoa</taxon>
        <taxon>Ecdysozoa</taxon>
        <taxon>Arthropoda</taxon>
        <taxon>Myriapoda</taxon>
        <taxon>Chilopoda</taxon>
        <taxon>Pleurostigmophora</taxon>
        <taxon>Geophilomorpha</taxon>
        <taxon>Linotaeniidae</taxon>
        <taxon>Strigamia</taxon>
    </lineage>
</organism>
<dbReference type="Pfam" id="PF00018">
    <property type="entry name" value="SH3_1"/>
    <property type="match status" value="1"/>
</dbReference>
<dbReference type="GO" id="GO:0090251">
    <property type="term" value="P:protein localization involved in establishment of planar polarity"/>
    <property type="evidence" value="ECO:0007669"/>
    <property type="project" value="TreeGrafter"/>
</dbReference>
<dbReference type="SMART" id="SM00326">
    <property type="entry name" value="SH3"/>
    <property type="match status" value="1"/>
</dbReference>
<name>T1JCN5_STRMM</name>
<dbReference type="CDD" id="cd00174">
    <property type="entry name" value="SH3"/>
    <property type="match status" value="1"/>
</dbReference>
<reference evidence="5" key="2">
    <citation type="submission" date="2015-02" db="UniProtKB">
        <authorList>
            <consortium name="EnsemblMetazoa"/>
        </authorList>
    </citation>
    <scope>IDENTIFICATION</scope>
</reference>
<dbReference type="eggNOG" id="ENOG502QU7K">
    <property type="taxonomic scope" value="Eukaryota"/>
</dbReference>
<accession>T1JCN5</accession>
<dbReference type="Proteomes" id="UP000014500">
    <property type="component" value="Unassembled WGS sequence"/>
</dbReference>
<dbReference type="InterPro" id="IPR036028">
    <property type="entry name" value="SH3-like_dom_sf"/>
</dbReference>
<dbReference type="InterPro" id="IPR039687">
    <property type="entry name" value="NPHP1"/>
</dbReference>
<dbReference type="PANTHER" id="PTHR15176">
    <property type="entry name" value="NEPHROCYSTIN"/>
    <property type="match status" value="1"/>
</dbReference>
<keyword evidence="6" id="KW-1185">Reference proteome</keyword>
<protein>
    <recommendedName>
        <fullName evidence="4">SH3 domain-containing protein</fullName>
    </recommendedName>
</protein>
<evidence type="ECO:0000313" key="6">
    <source>
        <dbReference type="Proteomes" id="UP000014500"/>
    </source>
</evidence>
<proteinExistence type="predicted"/>
<feature type="region of interest" description="Disordered" evidence="3">
    <location>
        <begin position="22"/>
        <end position="80"/>
    </location>
</feature>
<dbReference type="SUPFAM" id="SSF50044">
    <property type="entry name" value="SH3-domain"/>
    <property type="match status" value="1"/>
</dbReference>
<dbReference type="EMBL" id="JH432074">
    <property type="status" value="NOT_ANNOTATED_CDS"/>
    <property type="molecule type" value="Genomic_DNA"/>
</dbReference>
<dbReference type="HOGENOM" id="CLU_024987_1_0_1"/>
<evidence type="ECO:0000256" key="3">
    <source>
        <dbReference type="SAM" id="MobiDB-lite"/>
    </source>
</evidence>
<dbReference type="GO" id="GO:0005737">
    <property type="term" value="C:cytoplasm"/>
    <property type="evidence" value="ECO:0007669"/>
    <property type="project" value="TreeGrafter"/>
</dbReference>
<dbReference type="AlphaFoldDB" id="T1JCN5"/>
<dbReference type="STRING" id="126957.T1JCN5"/>
<evidence type="ECO:0000259" key="4">
    <source>
        <dbReference type="PROSITE" id="PS50002"/>
    </source>
</evidence>
<evidence type="ECO:0000313" key="5">
    <source>
        <dbReference type="EnsemblMetazoa" id="SMAR011553-PA"/>
    </source>
</evidence>
<feature type="domain" description="SH3" evidence="4">
    <location>
        <begin position="82"/>
        <end position="142"/>
    </location>
</feature>
<dbReference type="EnsemblMetazoa" id="SMAR011553-RA">
    <property type="protein sequence ID" value="SMAR011553-PA"/>
    <property type="gene ID" value="SMAR011553"/>
</dbReference>
<dbReference type="OMA" id="CYLIALM"/>
<dbReference type="PhylomeDB" id="T1JCN5"/>